<dbReference type="InterPro" id="IPR032675">
    <property type="entry name" value="LRR_dom_sf"/>
</dbReference>
<evidence type="ECO:0000259" key="9">
    <source>
        <dbReference type="Pfam" id="PF23559"/>
    </source>
</evidence>
<evidence type="ECO:0000313" key="11">
    <source>
        <dbReference type="Proteomes" id="UP000228380"/>
    </source>
</evidence>
<dbReference type="Pfam" id="PF18052">
    <property type="entry name" value="Rx_N"/>
    <property type="match status" value="1"/>
</dbReference>
<dbReference type="PRINTS" id="PR00364">
    <property type="entry name" value="DISEASERSIST"/>
</dbReference>
<dbReference type="Gene3D" id="1.10.8.430">
    <property type="entry name" value="Helical domain of apoptotic protease-activating factors"/>
    <property type="match status" value="1"/>
</dbReference>
<dbReference type="GeneID" id="120106247"/>
<keyword evidence="4" id="KW-0547">Nucleotide-binding</keyword>
<name>A0A8B8ZUR8_PHODC</name>
<evidence type="ECO:0000256" key="1">
    <source>
        <dbReference type="ARBA" id="ARBA00008894"/>
    </source>
</evidence>
<dbReference type="Gene3D" id="1.20.5.4130">
    <property type="match status" value="1"/>
</dbReference>
<dbReference type="Gene3D" id="1.10.10.10">
    <property type="entry name" value="Winged helix-like DNA-binding domain superfamily/Winged helix DNA-binding domain"/>
    <property type="match status" value="1"/>
</dbReference>
<dbReference type="InterPro" id="IPR056789">
    <property type="entry name" value="LRR_R13L1-DRL21"/>
</dbReference>
<keyword evidence="3" id="KW-0677">Repeat</keyword>
<keyword evidence="2" id="KW-0433">Leucine-rich repeat</keyword>
<dbReference type="Pfam" id="PF00931">
    <property type="entry name" value="NB-ARC"/>
    <property type="match status" value="1"/>
</dbReference>
<dbReference type="AlphaFoldDB" id="A0A8B8ZUR8"/>
<dbReference type="GO" id="GO:0005524">
    <property type="term" value="F:ATP binding"/>
    <property type="evidence" value="ECO:0007669"/>
    <property type="project" value="UniProtKB-KW"/>
</dbReference>
<dbReference type="InterPro" id="IPR002182">
    <property type="entry name" value="NB-ARC"/>
</dbReference>
<dbReference type="Proteomes" id="UP000228380">
    <property type="component" value="Unplaced"/>
</dbReference>
<evidence type="ECO:0000256" key="4">
    <source>
        <dbReference type="ARBA" id="ARBA00022741"/>
    </source>
</evidence>
<dbReference type="FunFam" id="1.10.10.10:FF:000322">
    <property type="entry name" value="Probable disease resistance protein At1g63360"/>
    <property type="match status" value="1"/>
</dbReference>
<organism evidence="11 12">
    <name type="scientific">Phoenix dactylifera</name>
    <name type="common">Date palm</name>
    <dbReference type="NCBI Taxonomy" id="42345"/>
    <lineage>
        <taxon>Eukaryota</taxon>
        <taxon>Viridiplantae</taxon>
        <taxon>Streptophyta</taxon>
        <taxon>Embryophyta</taxon>
        <taxon>Tracheophyta</taxon>
        <taxon>Spermatophyta</taxon>
        <taxon>Magnoliopsida</taxon>
        <taxon>Liliopsida</taxon>
        <taxon>Arecaceae</taxon>
        <taxon>Coryphoideae</taxon>
        <taxon>Phoeniceae</taxon>
        <taxon>Phoenix</taxon>
    </lineage>
</organism>
<dbReference type="Pfam" id="PF25019">
    <property type="entry name" value="LRR_R13L1-DRL21"/>
    <property type="match status" value="1"/>
</dbReference>
<dbReference type="CDD" id="cd14798">
    <property type="entry name" value="RX-CC_like"/>
    <property type="match status" value="1"/>
</dbReference>
<dbReference type="InterPro" id="IPR027417">
    <property type="entry name" value="P-loop_NTPase"/>
</dbReference>
<dbReference type="SUPFAM" id="SSF52047">
    <property type="entry name" value="RNI-like"/>
    <property type="match status" value="1"/>
</dbReference>
<evidence type="ECO:0000259" key="8">
    <source>
        <dbReference type="Pfam" id="PF18052"/>
    </source>
</evidence>
<evidence type="ECO:0000259" key="10">
    <source>
        <dbReference type="Pfam" id="PF25019"/>
    </source>
</evidence>
<keyword evidence="5" id="KW-0611">Plant defense</keyword>
<evidence type="ECO:0000256" key="6">
    <source>
        <dbReference type="ARBA" id="ARBA00022840"/>
    </source>
</evidence>
<keyword evidence="6" id="KW-0067">ATP-binding</keyword>
<evidence type="ECO:0000256" key="3">
    <source>
        <dbReference type="ARBA" id="ARBA00022737"/>
    </source>
</evidence>
<dbReference type="GO" id="GO:0002758">
    <property type="term" value="P:innate immune response-activating signaling pathway"/>
    <property type="evidence" value="ECO:0007669"/>
    <property type="project" value="UniProtKB-ARBA"/>
</dbReference>
<evidence type="ECO:0000256" key="5">
    <source>
        <dbReference type="ARBA" id="ARBA00022821"/>
    </source>
</evidence>
<feature type="domain" description="R13L1/DRL21-like LRR repeat region" evidence="10">
    <location>
        <begin position="681"/>
        <end position="822"/>
    </location>
</feature>
<protein>
    <submittedName>
        <fullName evidence="12">Disease resistance protein RGA4</fullName>
    </submittedName>
</protein>
<evidence type="ECO:0000259" key="7">
    <source>
        <dbReference type="Pfam" id="PF00931"/>
    </source>
</evidence>
<feature type="non-terminal residue" evidence="12">
    <location>
        <position position="1046"/>
    </location>
</feature>
<dbReference type="Pfam" id="PF23559">
    <property type="entry name" value="WHD_DRP"/>
    <property type="match status" value="1"/>
</dbReference>
<accession>A0A8B8ZUR8</accession>
<dbReference type="RefSeq" id="XP_038975129.1">
    <property type="nucleotide sequence ID" value="XM_039119201.1"/>
</dbReference>
<keyword evidence="11" id="KW-1185">Reference proteome</keyword>
<proteinExistence type="inferred from homology"/>
<evidence type="ECO:0000256" key="2">
    <source>
        <dbReference type="ARBA" id="ARBA00022614"/>
    </source>
</evidence>
<dbReference type="Gene3D" id="3.80.10.10">
    <property type="entry name" value="Ribonuclease Inhibitor"/>
    <property type="match status" value="2"/>
</dbReference>
<feature type="domain" description="Disease resistance protein winged helix" evidence="9">
    <location>
        <begin position="422"/>
        <end position="501"/>
    </location>
</feature>
<reference evidence="12" key="1">
    <citation type="submission" date="2025-08" db="UniProtKB">
        <authorList>
            <consortium name="RefSeq"/>
        </authorList>
    </citation>
    <scope>IDENTIFICATION</scope>
    <source>
        <tissue evidence="12">Young leaves</tissue>
    </source>
</reference>
<dbReference type="SUPFAM" id="SSF52058">
    <property type="entry name" value="L domain-like"/>
    <property type="match status" value="1"/>
</dbReference>
<gene>
    <name evidence="12" type="primary">LOC120106247</name>
</gene>
<dbReference type="PANTHER" id="PTHR36766:SF40">
    <property type="entry name" value="DISEASE RESISTANCE PROTEIN RGA3"/>
    <property type="match status" value="1"/>
</dbReference>
<dbReference type="OrthoDB" id="600820at2759"/>
<dbReference type="GO" id="GO:0042742">
    <property type="term" value="P:defense response to bacterium"/>
    <property type="evidence" value="ECO:0007669"/>
    <property type="project" value="UniProtKB-ARBA"/>
</dbReference>
<feature type="domain" description="Disease resistance N-terminal" evidence="8">
    <location>
        <begin position="11"/>
        <end position="93"/>
    </location>
</feature>
<dbReference type="GO" id="GO:0043531">
    <property type="term" value="F:ADP binding"/>
    <property type="evidence" value="ECO:0007669"/>
    <property type="project" value="InterPro"/>
</dbReference>
<dbReference type="KEGG" id="pda:120106247"/>
<comment type="similarity">
    <text evidence="1">Belongs to the disease resistance NB-LRR family.</text>
</comment>
<dbReference type="FunFam" id="3.40.50.300:FF:001091">
    <property type="entry name" value="Probable disease resistance protein At1g61300"/>
    <property type="match status" value="1"/>
</dbReference>
<sequence>MAETILSPLMTGLGKKLGDDILQQFGSIWGIDEKREKLERQVLAIQSVLGDAEERQVKDKAVKKWLEALENAAYEADDILDEFHYEGMRCQAKIHDDIANKVLDFFSLHNPVLFQLKMGKKLKDIVERIDRIKAEGANFGFRDNPQPHTDRPQSHSFVVESDVIGRQEDKEKIVNLLLNQRENENVTVLSIVGMGGLGKTTLAQLVYGDQRVKNHFQMHIWVCVSEEFHVAELVKSIIASAKKEKCDLPDMDLLQLSLRVVLSGKKYLLVMDDVWNEDSEKWDALKKLLGTGGEGSAILVTTRSEQVSRIMGASTSHLLQPLSEDDSWTLFSKRAFVPEAEERPQLIEIGKEIVKKCGGLPLAVKTLGSLMCTKKEVKDWLAVMRSEILDTKVGEDGIVPVLRLSYNHLPPHLKQCFALCSIFPKDYKMEKDMLIQLWIANGFVPSEGRKELEVTGEEIFDELVWRSFVQEPAQDSSNELFLYTYERRAKYMMHDMMHDLAKSIMGSDCSQLLKSGHLEELPNNIHHLFISGPRQLDIGKTLNKFPNIFTLLLQESYLDIRTIDLSKARSLKVLSLQYTNPIELPVKIRYLKHLRYLEIFRNDIAELPEAISELFNLQIFKLDYCWKLCKLPEAMRNMRSLRHLYINGCRSLKHMPAGMGQLSFLKTLTKYIVGDDDERGIRELKGLNLGGQLELYNLEKVRGMEDAREANLESKQNLQSLALCWGVSEWVDFYNLREPEDHSLDEETENAEKVLLALEPHSGLKRLVVWRYAGLRFPMWMMVRLDLLRNLVEIHLGYCKRCEHLPPLWQLPHLEVLSLTKMDSIKHLQSSGSEGTMQPFPSLKVLHLRKMQSLKSWLGEEGRDPAPPPCFLLLVEIQISDCPNLTSMPVLPSLRHLVIDRNSKIPLESVLSLTTLSSLSIETSSANASSGMQSPSFPQASIPSLKHMNSLEYLSIIGGEELRPLLEWEDETRGFSSTLRKLLFTNCNWLFSRQLSSSPLEIWTNLTSLHHLYINNCDSLVFWPEEELRGLISLKTLEVSVTGELS</sequence>
<dbReference type="InterPro" id="IPR041118">
    <property type="entry name" value="Rx_N"/>
</dbReference>
<evidence type="ECO:0000313" key="12">
    <source>
        <dbReference type="RefSeq" id="XP_038975129.1"/>
    </source>
</evidence>
<feature type="domain" description="NB-ARC" evidence="7">
    <location>
        <begin position="167"/>
        <end position="337"/>
    </location>
</feature>
<dbReference type="InterPro" id="IPR038005">
    <property type="entry name" value="RX-like_CC"/>
</dbReference>
<dbReference type="SUPFAM" id="SSF52540">
    <property type="entry name" value="P-loop containing nucleoside triphosphate hydrolases"/>
    <property type="match status" value="1"/>
</dbReference>
<dbReference type="Gene3D" id="3.40.50.300">
    <property type="entry name" value="P-loop containing nucleotide triphosphate hydrolases"/>
    <property type="match status" value="1"/>
</dbReference>
<dbReference type="InterPro" id="IPR042197">
    <property type="entry name" value="Apaf_helical"/>
</dbReference>
<dbReference type="InterPro" id="IPR036388">
    <property type="entry name" value="WH-like_DNA-bd_sf"/>
</dbReference>
<dbReference type="GO" id="GO:0009626">
    <property type="term" value="P:plant-type hypersensitive response"/>
    <property type="evidence" value="ECO:0007669"/>
    <property type="project" value="UniProtKB-ARBA"/>
</dbReference>
<dbReference type="InterPro" id="IPR058922">
    <property type="entry name" value="WHD_DRP"/>
</dbReference>
<dbReference type="PANTHER" id="PTHR36766">
    <property type="entry name" value="PLANT BROAD-SPECTRUM MILDEW RESISTANCE PROTEIN RPW8"/>
    <property type="match status" value="1"/>
</dbReference>